<evidence type="ECO:0000256" key="3">
    <source>
        <dbReference type="ARBA" id="ARBA00022723"/>
    </source>
</evidence>
<name>A0A0M9GFA5_9PSED</name>
<dbReference type="InterPro" id="IPR024077">
    <property type="entry name" value="Neurolysin/TOP_dom2"/>
</dbReference>
<feature type="domain" description="Oligopeptidase A N-terminal" evidence="10">
    <location>
        <begin position="50"/>
        <end position="153"/>
    </location>
</feature>
<dbReference type="PANTHER" id="PTHR11804:SF84">
    <property type="entry name" value="SACCHAROLYSIN"/>
    <property type="match status" value="1"/>
</dbReference>
<dbReference type="GO" id="GO:0006518">
    <property type="term" value="P:peptide metabolic process"/>
    <property type="evidence" value="ECO:0007669"/>
    <property type="project" value="TreeGrafter"/>
</dbReference>
<evidence type="ECO:0000259" key="9">
    <source>
        <dbReference type="Pfam" id="PF01432"/>
    </source>
</evidence>
<evidence type="ECO:0000259" key="10">
    <source>
        <dbReference type="Pfam" id="PF19310"/>
    </source>
</evidence>
<evidence type="ECO:0000256" key="4">
    <source>
        <dbReference type="ARBA" id="ARBA00022801"/>
    </source>
</evidence>
<dbReference type="AlphaFoldDB" id="A0A0M9GFA5"/>
<feature type="region of interest" description="Disordered" evidence="8">
    <location>
        <begin position="689"/>
        <end position="708"/>
    </location>
</feature>
<dbReference type="InterPro" id="IPR045090">
    <property type="entry name" value="Pept_M3A_M3B"/>
</dbReference>
<reference evidence="11 12" key="1">
    <citation type="journal article" date="2015" name="PLoS ONE">
        <title>Rice-Infecting Pseudomonas Genomes Are Highly Accessorized and Harbor Multiple Putative Virulence Mechanisms to Cause Sheath Brown Rot.</title>
        <authorList>
            <person name="Quibod I.L."/>
            <person name="Grande G."/>
            <person name="Oreiro E.G."/>
            <person name="Borja F.N."/>
            <person name="Dossa G.S."/>
            <person name="Mauleon R."/>
            <person name="Cruz C.V."/>
            <person name="Oliva R."/>
        </authorList>
    </citation>
    <scope>NUCLEOTIDE SEQUENCE [LARGE SCALE GENOMIC DNA]</scope>
    <source>
        <strain evidence="11 12">IRRI 6609</strain>
    </source>
</reference>
<keyword evidence="3 7" id="KW-0479">Metal-binding</keyword>
<dbReference type="OrthoDB" id="9773538at2"/>
<dbReference type="SUPFAM" id="SSF55486">
    <property type="entry name" value="Metalloproteases ('zincins'), catalytic domain"/>
    <property type="match status" value="1"/>
</dbReference>
<dbReference type="Proteomes" id="UP000037931">
    <property type="component" value="Unassembled WGS sequence"/>
</dbReference>
<evidence type="ECO:0000256" key="5">
    <source>
        <dbReference type="ARBA" id="ARBA00022833"/>
    </source>
</evidence>
<evidence type="ECO:0000256" key="8">
    <source>
        <dbReference type="SAM" id="MobiDB-lite"/>
    </source>
</evidence>
<keyword evidence="6 7" id="KW-0482">Metalloprotease</keyword>
<keyword evidence="4 7" id="KW-0378">Hydrolase</keyword>
<dbReference type="Gene3D" id="1.10.1370.10">
    <property type="entry name" value="Neurolysin, domain 3"/>
    <property type="match status" value="1"/>
</dbReference>
<dbReference type="InterPro" id="IPR045666">
    <property type="entry name" value="OpdA_N"/>
</dbReference>
<keyword evidence="12" id="KW-1185">Reference proteome</keyword>
<dbReference type="GO" id="GO:0006508">
    <property type="term" value="P:proteolysis"/>
    <property type="evidence" value="ECO:0007669"/>
    <property type="project" value="UniProtKB-KW"/>
</dbReference>
<evidence type="ECO:0000256" key="1">
    <source>
        <dbReference type="ARBA" id="ARBA00006040"/>
    </source>
</evidence>
<accession>A0A0M9GFA5</accession>
<dbReference type="PANTHER" id="PTHR11804">
    <property type="entry name" value="PROTEASE M3 THIMET OLIGOPEPTIDASE-RELATED"/>
    <property type="match status" value="1"/>
</dbReference>
<keyword evidence="5 7" id="KW-0862">Zinc</keyword>
<dbReference type="STRING" id="50340.PF66_03587"/>
<dbReference type="EMBL" id="JSYZ01000014">
    <property type="protein sequence ID" value="KPA89734.1"/>
    <property type="molecule type" value="Genomic_DNA"/>
</dbReference>
<comment type="caution">
    <text evidence="11">The sequence shown here is derived from an EMBL/GenBank/DDBJ whole genome shotgun (WGS) entry which is preliminary data.</text>
</comment>
<dbReference type="InterPro" id="IPR001567">
    <property type="entry name" value="Pept_M3A_M3B_dom"/>
</dbReference>
<feature type="domain" description="Peptidase M3A/M3B catalytic" evidence="9">
    <location>
        <begin position="229"/>
        <end position="665"/>
    </location>
</feature>
<dbReference type="Pfam" id="PF19310">
    <property type="entry name" value="TOP_N"/>
    <property type="match status" value="1"/>
</dbReference>
<dbReference type="InterPro" id="IPR024079">
    <property type="entry name" value="MetalloPept_cat_dom_sf"/>
</dbReference>
<dbReference type="EC" id="3.4.24.70" evidence="11"/>
<organism evidence="11 12">
    <name type="scientific">Pseudomonas asplenii</name>
    <dbReference type="NCBI Taxonomy" id="53407"/>
    <lineage>
        <taxon>Bacteria</taxon>
        <taxon>Pseudomonadati</taxon>
        <taxon>Pseudomonadota</taxon>
        <taxon>Gammaproteobacteria</taxon>
        <taxon>Pseudomonadales</taxon>
        <taxon>Pseudomonadaceae</taxon>
        <taxon>Pseudomonas</taxon>
    </lineage>
</organism>
<sequence length="741" mass="84314">MGTYNPLLHHCGELPPYSSIRAHHLVPAMLQVRNEARSTIEAILVSQRELPTWDDFVVPLDALGARMAWCVGTLLALSRARSGAKWNKAFVRCFRIEVQFDQLLWGNEQLYALYQKLAASPLARQFSRPRRVLLDRVLRRFRLDGMALPAEQRQRFRELGETTDELRLRFLSNVAAATDCSSWQIDVADEALLDGLSSHDKAAMALYQDKQLLGWKIDMSDPELVRTIMTDAQASALRQQVFQRRGTLASDQGLADCKTFDNSRVLEQLLQLRLEQARMLGFGSFAELALQRLSVRKPAHVLWFLHQQIASKAPAWITEREELTSLAPAPLQPWDYLYYGQKRRLHKGALDEDEFRRHFELERVLGKMFDLPRRLFGIEFVERPQLDTWHASVRAFEVREAGQTLGYLFLDLFSREQKLFKSGSTFSLAHRLLSVEGREVKLPVAVLSCALPGNGAGAPVLLKHGQVRTLFHEFGHCLYQLLDTSETWQLSCSEHSGMDVREFFSRLMERWSYNVDFLVDMSRHHQTGASLSTEQARRLRIFLESQTWLNDSMQLMYSGMDFFLHLLQPVDTANIHALTQENLAHWPKPMPDRFIYSFTHLVTGYEARYFTYLWGLELATEVFARFVEKGLFDAVEGRRLREELFVPAPIRSLTESVAAFLGRPAKAVMRDSSDPQFIDLMEQLVKVQNGEAAGQDTESDPAGPARPRSVPAWAAMMFGSALKAPRVSAGPASPSVGVGRS</sequence>
<evidence type="ECO:0000256" key="7">
    <source>
        <dbReference type="RuleBase" id="RU003435"/>
    </source>
</evidence>
<comment type="similarity">
    <text evidence="1 7">Belongs to the peptidase M3 family.</text>
</comment>
<dbReference type="RefSeq" id="WP_054063395.1">
    <property type="nucleotide sequence ID" value="NZ_JSYZ01000014.1"/>
</dbReference>
<gene>
    <name evidence="11" type="ORF">PF66_03587</name>
</gene>
<dbReference type="GO" id="GO:0046872">
    <property type="term" value="F:metal ion binding"/>
    <property type="evidence" value="ECO:0007669"/>
    <property type="project" value="UniProtKB-UniRule"/>
</dbReference>
<dbReference type="GO" id="GO:0004222">
    <property type="term" value="F:metalloendopeptidase activity"/>
    <property type="evidence" value="ECO:0007669"/>
    <property type="project" value="UniProtKB-EC"/>
</dbReference>
<evidence type="ECO:0000313" key="11">
    <source>
        <dbReference type="EMBL" id="KPA89734.1"/>
    </source>
</evidence>
<dbReference type="PATRIC" id="fig|50340.43.peg.886"/>
<keyword evidence="2 7" id="KW-0645">Protease</keyword>
<protein>
    <submittedName>
        <fullName evidence="11">Zn-dependent oligopeptidase</fullName>
        <ecNumber evidence="11">3.4.24.70</ecNumber>
    </submittedName>
</protein>
<evidence type="ECO:0000256" key="2">
    <source>
        <dbReference type="ARBA" id="ARBA00022670"/>
    </source>
</evidence>
<dbReference type="Gene3D" id="3.40.390.10">
    <property type="entry name" value="Collagenase (Catalytic Domain)"/>
    <property type="match status" value="1"/>
</dbReference>
<evidence type="ECO:0000256" key="6">
    <source>
        <dbReference type="ARBA" id="ARBA00023049"/>
    </source>
</evidence>
<evidence type="ECO:0000313" key="12">
    <source>
        <dbReference type="Proteomes" id="UP000037931"/>
    </source>
</evidence>
<dbReference type="Pfam" id="PF01432">
    <property type="entry name" value="Peptidase_M3"/>
    <property type="match status" value="1"/>
</dbReference>
<comment type="cofactor">
    <cofactor evidence="7">
        <name>Zn(2+)</name>
        <dbReference type="ChEBI" id="CHEBI:29105"/>
    </cofactor>
    <text evidence="7">Binds 1 zinc ion.</text>
</comment>
<proteinExistence type="inferred from homology"/>